<proteinExistence type="predicted"/>
<comment type="caution">
    <text evidence="2">The sequence shown here is derived from an EMBL/GenBank/DDBJ whole genome shotgun (WGS) entry which is preliminary data.</text>
</comment>
<dbReference type="PANTHER" id="PTHR33604:SF3">
    <property type="entry name" value="OSJNBA0004B13.7 PROTEIN"/>
    <property type="match status" value="1"/>
</dbReference>
<dbReference type="Proteomes" id="UP001195483">
    <property type="component" value="Unassembled WGS sequence"/>
</dbReference>
<name>A0AAE0W4A5_9BIVA</name>
<dbReference type="SUPFAM" id="SSF53448">
    <property type="entry name" value="Nucleotide-diphospho-sugar transferases"/>
    <property type="match status" value="1"/>
</dbReference>
<keyword evidence="1" id="KW-1133">Transmembrane helix</keyword>
<evidence type="ECO:0000313" key="2">
    <source>
        <dbReference type="EMBL" id="KAK3599745.1"/>
    </source>
</evidence>
<gene>
    <name evidence="2" type="ORF">CHS0354_037223</name>
</gene>
<protein>
    <submittedName>
        <fullName evidence="2">Uncharacterized protein</fullName>
    </submittedName>
</protein>
<dbReference type="EMBL" id="JAEAOA010002176">
    <property type="protein sequence ID" value="KAK3599745.1"/>
    <property type="molecule type" value="Genomic_DNA"/>
</dbReference>
<sequence length="364" mass="43372">MREVFCKMRPKGCKFVVLSTFVSLTLLCIFNIYMFKYINWSRAKENNKFDRIIRVSQFCKEFNDTQFETVPYNSVNLRIIVIVYNRATSLRRLLDSLNKAHYFRDTIALHVWIDRSKNGTIDATTYGVASEFTFRHGQYYVHNQTCHVGIYGQWMGTWYPNIHSSEFAVILEDDLTVSPYFYKWLKLVHNKYDYHSYVNGYSLQGISIKHGATQSGYLEVNKTHKIFLYPVLGTWGFSPNNRNWRAFSDWYLEARREPMFRPLVPGIHPSVWYKEQLAKGHQDRMWSMWFIYYAWFNQEFTVYSNFKGDKGLAINWKEKGLHYLEKDSKRSVDPLLVDWKPEYEDLPEQPVIIDVNGRETKQRS</sequence>
<reference evidence="2" key="1">
    <citation type="journal article" date="2021" name="Genome Biol. Evol.">
        <title>A High-Quality Reference Genome for a Parasitic Bivalve with Doubly Uniparental Inheritance (Bivalvia: Unionida).</title>
        <authorList>
            <person name="Smith C.H."/>
        </authorList>
    </citation>
    <scope>NUCLEOTIDE SEQUENCE</scope>
    <source>
        <strain evidence="2">CHS0354</strain>
    </source>
</reference>
<dbReference type="Gene3D" id="3.90.550.10">
    <property type="entry name" value="Spore Coat Polysaccharide Biosynthesis Protein SpsA, Chain A"/>
    <property type="match status" value="1"/>
</dbReference>
<feature type="transmembrane region" description="Helical" evidence="1">
    <location>
        <begin position="12"/>
        <end position="35"/>
    </location>
</feature>
<dbReference type="AlphaFoldDB" id="A0AAE0W4A5"/>
<evidence type="ECO:0000256" key="1">
    <source>
        <dbReference type="SAM" id="Phobius"/>
    </source>
</evidence>
<organism evidence="2 3">
    <name type="scientific">Potamilus streckersoni</name>
    <dbReference type="NCBI Taxonomy" id="2493646"/>
    <lineage>
        <taxon>Eukaryota</taxon>
        <taxon>Metazoa</taxon>
        <taxon>Spiralia</taxon>
        <taxon>Lophotrochozoa</taxon>
        <taxon>Mollusca</taxon>
        <taxon>Bivalvia</taxon>
        <taxon>Autobranchia</taxon>
        <taxon>Heteroconchia</taxon>
        <taxon>Palaeoheterodonta</taxon>
        <taxon>Unionida</taxon>
        <taxon>Unionoidea</taxon>
        <taxon>Unionidae</taxon>
        <taxon>Ambleminae</taxon>
        <taxon>Lampsilini</taxon>
        <taxon>Potamilus</taxon>
    </lineage>
</organism>
<reference evidence="2" key="2">
    <citation type="journal article" date="2021" name="Genome Biol. Evol.">
        <title>Developing a high-quality reference genome for a parasitic bivalve with doubly uniparental inheritance (Bivalvia: Unionida).</title>
        <authorList>
            <person name="Smith C.H."/>
        </authorList>
    </citation>
    <scope>NUCLEOTIDE SEQUENCE</scope>
    <source>
        <strain evidence="2">CHS0354</strain>
        <tissue evidence="2">Mantle</tissue>
    </source>
</reference>
<keyword evidence="1" id="KW-0812">Transmembrane</keyword>
<keyword evidence="3" id="KW-1185">Reference proteome</keyword>
<dbReference type="PANTHER" id="PTHR33604">
    <property type="entry name" value="OSJNBA0004B13.7 PROTEIN"/>
    <property type="match status" value="1"/>
</dbReference>
<keyword evidence="1" id="KW-0472">Membrane</keyword>
<evidence type="ECO:0000313" key="3">
    <source>
        <dbReference type="Proteomes" id="UP001195483"/>
    </source>
</evidence>
<dbReference type="InterPro" id="IPR029044">
    <property type="entry name" value="Nucleotide-diphossugar_trans"/>
</dbReference>
<reference evidence="2" key="3">
    <citation type="submission" date="2023-05" db="EMBL/GenBank/DDBJ databases">
        <authorList>
            <person name="Smith C.H."/>
        </authorList>
    </citation>
    <scope>NUCLEOTIDE SEQUENCE</scope>
    <source>
        <strain evidence="2">CHS0354</strain>
        <tissue evidence="2">Mantle</tissue>
    </source>
</reference>
<accession>A0AAE0W4A5</accession>